<reference evidence="1 2" key="1">
    <citation type="submission" date="2020-07" db="EMBL/GenBank/DDBJ databases">
        <title>Sequencing the genomes of 1000 actinobacteria strains.</title>
        <authorList>
            <person name="Klenk H.-P."/>
        </authorList>
    </citation>
    <scope>NUCLEOTIDE SEQUENCE [LARGE SCALE GENOMIC DNA]</scope>
    <source>
        <strain evidence="1 2">DSM 103164</strain>
    </source>
</reference>
<comment type="caution">
    <text evidence="1">The sequence shown here is derived from an EMBL/GenBank/DDBJ whole genome shotgun (WGS) entry which is preliminary data.</text>
</comment>
<protein>
    <submittedName>
        <fullName evidence="1">Uncharacterized protein</fullName>
    </submittedName>
</protein>
<dbReference type="RefSeq" id="WP_179444695.1">
    <property type="nucleotide sequence ID" value="NZ_JACBZS010000001.1"/>
</dbReference>
<name>A0A7Z0D8M5_9ACTN</name>
<accession>A0A7Z0D8M5</accession>
<gene>
    <name evidence="1" type="ORF">GGQ54_001346</name>
</gene>
<evidence type="ECO:0000313" key="2">
    <source>
        <dbReference type="Proteomes" id="UP000527616"/>
    </source>
</evidence>
<dbReference type="PROSITE" id="PS51257">
    <property type="entry name" value="PROKAR_LIPOPROTEIN"/>
    <property type="match status" value="1"/>
</dbReference>
<proteinExistence type="predicted"/>
<dbReference type="Proteomes" id="UP000527616">
    <property type="component" value="Unassembled WGS sequence"/>
</dbReference>
<organism evidence="1 2">
    <name type="scientific">Naumannella cuiyingiana</name>
    <dbReference type="NCBI Taxonomy" id="1347891"/>
    <lineage>
        <taxon>Bacteria</taxon>
        <taxon>Bacillati</taxon>
        <taxon>Actinomycetota</taxon>
        <taxon>Actinomycetes</taxon>
        <taxon>Propionibacteriales</taxon>
        <taxon>Propionibacteriaceae</taxon>
        <taxon>Naumannella</taxon>
    </lineage>
</organism>
<dbReference type="AlphaFoldDB" id="A0A7Z0D8M5"/>
<dbReference type="EMBL" id="JACBZS010000001">
    <property type="protein sequence ID" value="NYI70786.1"/>
    <property type="molecule type" value="Genomic_DNA"/>
</dbReference>
<sequence>MNRRSFAVAAGLVPLLAGCSVAPFDAVAEARARAEREFPGELWVVRAAWAPGAIFFPALTATYGFVDEPDGAVTIRDNVRLADAYATGREESASFRGLRDAFAAGGFVTLGSAPPPAPSSTTTPPGLITGSIDIDDGGLDFAAMCDRIETVARDWLAARSRAGLPGVSHVNVSVIPRQWAAGIPAVAPPTLAAYAQVERRLLLGTVAAYQISIGDDARPVAANIGPALPDHTAIGALAARLASAAKEWAAARHPDLAVGERASWRLESPDRLRSWVTCCAGPTCGRGDLPVGLIALSSTPDGADPRDFRLLLGAEGADIPEPERLGR</sequence>
<keyword evidence="2" id="KW-1185">Reference proteome</keyword>
<evidence type="ECO:0000313" key="1">
    <source>
        <dbReference type="EMBL" id="NYI70786.1"/>
    </source>
</evidence>